<feature type="region of interest" description="Disordered" evidence="1">
    <location>
        <begin position="121"/>
        <end position="149"/>
    </location>
</feature>
<evidence type="ECO:0000313" key="2">
    <source>
        <dbReference type="EMBL" id="KAJ7364668.1"/>
    </source>
</evidence>
<protein>
    <submittedName>
        <fullName evidence="2">Uncharacterized protein</fullName>
    </submittedName>
</protein>
<name>A0AAD7AQ56_9AGAR</name>
<feature type="compositionally biased region" description="Basic residues" evidence="1">
    <location>
        <begin position="52"/>
        <end position="68"/>
    </location>
</feature>
<comment type="caution">
    <text evidence="2">The sequence shown here is derived from an EMBL/GenBank/DDBJ whole genome shotgun (WGS) entry which is preliminary data.</text>
</comment>
<gene>
    <name evidence="2" type="ORF">DFH08DRAFT_839724</name>
</gene>
<evidence type="ECO:0000256" key="1">
    <source>
        <dbReference type="SAM" id="MobiDB-lite"/>
    </source>
</evidence>
<evidence type="ECO:0000313" key="3">
    <source>
        <dbReference type="Proteomes" id="UP001218218"/>
    </source>
</evidence>
<dbReference type="EMBL" id="JARIHO010000003">
    <property type="protein sequence ID" value="KAJ7364668.1"/>
    <property type="molecule type" value="Genomic_DNA"/>
</dbReference>
<dbReference type="Proteomes" id="UP001218218">
    <property type="component" value="Unassembled WGS sequence"/>
</dbReference>
<accession>A0AAD7AQ56</accession>
<keyword evidence="3" id="KW-1185">Reference proteome</keyword>
<sequence length="172" mass="18800">MSSSAFSSVSSFTASSRASTPSSPKDYAVAFATLQSTYGLGARHRGSESLRRRAPQRPLNRSRLRRIRPTPPVARRATNPHLALCLRCSDLAALSLRRAPTSSTTYPSQCCFQGTKYSPSPAVGDRTRPSQSTALHFGTEGNRESRMKPLHSRLPSCNPHLIRLSFAVCSDH</sequence>
<proteinExistence type="predicted"/>
<reference evidence="2" key="1">
    <citation type="submission" date="2023-03" db="EMBL/GenBank/DDBJ databases">
        <title>Massive genome expansion in bonnet fungi (Mycena s.s.) driven by repeated elements and novel gene families across ecological guilds.</title>
        <authorList>
            <consortium name="Lawrence Berkeley National Laboratory"/>
            <person name="Harder C.B."/>
            <person name="Miyauchi S."/>
            <person name="Viragh M."/>
            <person name="Kuo A."/>
            <person name="Thoen E."/>
            <person name="Andreopoulos B."/>
            <person name="Lu D."/>
            <person name="Skrede I."/>
            <person name="Drula E."/>
            <person name="Henrissat B."/>
            <person name="Morin E."/>
            <person name="Kohler A."/>
            <person name="Barry K."/>
            <person name="LaButti K."/>
            <person name="Morin E."/>
            <person name="Salamov A."/>
            <person name="Lipzen A."/>
            <person name="Mereny Z."/>
            <person name="Hegedus B."/>
            <person name="Baldrian P."/>
            <person name="Stursova M."/>
            <person name="Weitz H."/>
            <person name="Taylor A."/>
            <person name="Grigoriev I.V."/>
            <person name="Nagy L.G."/>
            <person name="Martin F."/>
            <person name="Kauserud H."/>
        </authorList>
    </citation>
    <scope>NUCLEOTIDE SEQUENCE</scope>
    <source>
        <strain evidence="2">CBHHK002</strain>
    </source>
</reference>
<feature type="region of interest" description="Disordered" evidence="1">
    <location>
        <begin position="1"/>
        <end position="23"/>
    </location>
</feature>
<feature type="region of interest" description="Disordered" evidence="1">
    <location>
        <begin position="42"/>
        <end position="75"/>
    </location>
</feature>
<organism evidence="2 3">
    <name type="scientific">Mycena albidolilacea</name>
    <dbReference type="NCBI Taxonomy" id="1033008"/>
    <lineage>
        <taxon>Eukaryota</taxon>
        <taxon>Fungi</taxon>
        <taxon>Dikarya</taxon>
        <taxon>Basidiomycota</taxon>
        <taxon>Agaricomycotina</taxon>
        <taxon>Agaricomycetes</taxon>
        <taxon>Agaricomycetidae</taxon>
        <taxon>Agaricales</taxon>
        <taxon>Marasmiineae</taxon>
        <taxon>Mycenaceae</taxon>
        <taxon>Mycena</taxon>
    </lineage>
</organism>
<dbReference type="AlphaFoldDB" id="A0AAD7AQ56"/>